<evidence type="ECO:0000259" key="4">
    <source>
        <dbReference type="Pfam" id="PF00156"/>
    </source>
</evidence>
<evidence type="ECO:0000313" key="5">
    <source>
        <dbReference type="EnsemblMetazoa" id="XP_020908709.1"/>
    </source>
</evidence>
<dbReference type="InterPro" id="IPR027417">
    <property type="entry name" value="P-loop_NTPase"/>
</dbReference>
<dbReference type="InterPro" id="IPR000850">
    <property type="entry name" value="Adenylat/UMP-CMP_kin"/>
</dbReference>
<dbReference type="Proteomes" id="UP000887567">
    <property type="component" value="Unplaced"/>
</dbReference>
<dbReference type="InterPro" id="IPR029057">
    <property type="entry name" value="PRTase-like"/>
</dbReference>
<dbReference type="NCBIfam" id="NF011105">
    <property type="entry name" value="PRK14532.1"/>
    <property type="match status" value="1"/>
</dbReference>
<keyword evidence="1" id="KW-0808">Transferase</keyword>
<dbReference type="GO" id="GO:0005524">
    <property type="term" value="F:ATP binding"/>
    <property type="evidence" value="ECO:0007669"/>
    <property type="project" value="InterPro"/>
</dbReference>
<evidence type="ECO:0000256" key="1">
    <source>
        <dbReference type="ARBA" id="ARBA00022679"/>
    </source>
</evidence>
<feature type="domain" description="Phosphoribosyltransferase" evidence="4">
    <location>
        <begin position="21"/>
        <end position="93"/>
    </location>
</feature>
<dbReference type="GeneID" id="110246684"/>
<dbReference type="GO" id="GO:0019205">
    <property type="term" value="F:nucleobase-containing compound kinase activity"/>
    <property type="evidence" value="ECO:0007669"/>
    <property type="project" value="InterPro"/>
</dbReference>
<dbReference type="Pfam" id="PF00406">
    <property type="entry name" value="ADK"/>
    <property type="match status" value="1"/>
</dbReference>
<evidence type="ECO:0000256" key="2">
    <source>
        <dbReference type="ARBA" id="ARBA00022741"/>
    </source>
</evidence>
<protein>
    <recommendedName>
        <fullName evidence="4">Phosphoribosyltransferase domain-containing protein</fullName>
    </recommendedName>
</protein>
<dbReference type="SUPFAM" id="SSF53271">
    <property type="entry name" value="PRTase-like"/>
    <property type="match status" value="1"/>
</dbReference>
<reference evidence="5" key="1">
    <citation type="submission" date="2022-11" db="UniProtKB">
        <authorList>
            <consortium name="EnsemblMetazoa"/>
        </authorList>
    </citation>
    <scope>IDENTIFICATION</scope>
</reference>
<organism evidence="5 6">
    <name type="scientific">Exaiptasia diaphana</name>
    <name type="common">Tropical sea anemone</name>
    <name type="synonym">Aiptasia pulchella</name>
    <dbReference type="NCBI Taxonomy" id="2652724"/>
    <lineage>
        <taxon>Eukaryota</taxon>
        <taxon>Metazoa</taxon>
        <taxon>Cnidaria</taxon>
        <taxon>Anthozoa</taxon>
        <taxon>Hexacorallia</taxon>
        <taxon>Actiniaria</taxon>
        <taxon>Aiptasiidae</taxon>
        <taxon>Exaiptasia</taxon>
    </lineage>
</organism>
<dbReference type="InterPro" id="IPR033690">
    <property type="entry name" value="Adenylat_kinase_CS"/>
</dbReference>
<dbReference type="EnsemblMetazoa" id="XM_021053050.1">
    <property type="protein sequence ID" value="XP_020908709.1"/>
    <property type="gene ID" value="LOC110246684"/>
</dbReference>
<dbReference type="NCBIfam" id="NF011100">
    <property type="entry name" value="PRK14527.1"/>
    <property type="match status" value="1"/>
</dbReference>
<dbReference type="PRINTS" id="PR00094">
    <property type="entry name" value="ADENYLTKNASE"/>
</dbReference>
<dbReference type="GO" id="GO:0006139">
    <property type="term" value="P:nucleobase-containing compound metabolic process"/>
    <property type="evidence" value="ECO:0007669"/>
    <property type="project" value="InterPro"/>
</dbReference>
<name>A0A913XRV9_EXADI</name>
<dbReference type="SUPFAM" id="SSF52540">
    <property type="entry name" value="P-loop containing nucleoside triphosphate hydrolases"/>
    <property type="match status" value="1"/>
</dbReference>
<dbReference type="Gene3D" id="3.40.50.300">
    <property type="entry name" value="P-loop containing nucleotide triphosphate hydrolases"/>
    <property type="match status" value="1"/>
</dbReference>
<dbReference type="HAMAP" id="MF_00235">
    <property type="entry name" value="Adenylate_kinase_Adk"/>
    <property type="match status" value="1"/>
</dbReference>
<dbReference type="RefSeq" id="XP_020908709.1">
    <property type="nucleotide sequence ID" value="XM_021053050.1"/>
</dbReference>
<dbReference type="KEGG" id="epa:110246684"/>
<dbReference type="PROSITE" id="PS00113">
    <property type="entry name" value="ADENYLATE_KINASE"/>
    <property type="match status" value="1"/>
</dbReference>
<dbReference type="CDD" id="cd06223">
    <property type="entry name" value="PRTases_typeI"/>
    <property type="match status" value="1"/>
</dbReference>
<proteinExistence type="inferred from homology"/>
<dbReference type="OrthoDB" id="442176at2759"/>
<dbReference type="CDD" id="cd01428">
    <property type="entry name" value="ADK"/>
    <property type="match status" value="1"/>
</dbReference>
<sequence>MSSYSGTESRGRVDELIGFNTDLTGKDVVILEDIVDTGITIDKIISLLEYENAASVKVCTLLYKPASFKGNHKPDYIGFSIPNAFVVGYGLDYNEKGRNLDAIYQIRQTKKSQNKMLNIVLFGPPGAGKGTQSERLIEKYGLVHLSTGDIFRANIKGETELGVLAKNYIDKGQLVPDEVTINMLKAEFKKHEDPKGFIFDGFPRTNAQAVALDEFLAEFSTGITSMISLDVEEEELKTRLAHRAKTSGRPDDANPEVIQNRIDVYRNETAP</sequence>
<accession>A0A913XRV9</accession>
<keyword evidence="2" id="KW-0547">Nucleotide-binding</keyword>
<dbReference type="InterPro" id="IPR000836">
    <property type="entry name" value="PRTase_dom"/>
</dbReference>
<dbReference type="PANTHER" id="PTHR23359">
    <property type="entry name" value="NUCLEOTIDE KINASE"/>
    <property type="match status" value="1"/>
</dbReference>
<evidence type="ECO:0000313" key="6">
    <source>
        <dbReference type="Proteomes" id="UP000887567"/>
    </source>
</evidence>
<dbReference type="NCBIfam" id="NF001381">
    <property type="entry name" value="PRK00279.1-3"/>
    <property type="match status" value="1"/>
</dbReference>
<dbReference type="Gene3D" id="3.40.50.2020">
    <property type="match status" value="1"/>
</dbReference>
<evidence type="ECO:0000256" key="3">
    <source>
        <dbReference type="ARBA" id="ARBA00022777"/>
    </source>
</evidence>
<keyword evidence="3" id="KW-0418">Kinase</keyword>
<dbReference type="AlphaFoldDB" id="A0A913XRV9"/>
<dbReference type="Pfam" id="PF00156">
    <property type="entry name" value="Pribosyltran"/>
    <property type="match status" value="1"/>
</dbReference>
<keyword evidence="6" id="KW-1185">Reference proteome</keyword>